<organism evidence="1 2">
    <name type="scientific">Saccharomonospora piscinae</name>
    <dbReference type="NCBI Taxonomy" id="687388"/>
    <lineage>
        <taxon>Bacteria</taxon>
        <taxon>Bacillati</taxon>
        <taxon>Actinomycetota</taxon>
        <taxon>Actinomycetes</taxon>
        <taxon>Pseudonocardiales</taxon>
        <taxon>Pseudonocardiaceae</taxon>
        <taxon>Saccharomonospora</taxon>
    </lineage>
</organism>
<protein>
    <submittedName>
        <fullName evidence="1">Uncharacterized protein</fullName>
    </submittedName>
</protein>
<name>A0A1V9A590_SACPI</name>
<proteinExistence type="predicted"/>
<dbReference type="STRING" id="1962155.B1813_08200"/>
<evidence type="ECO:0000313" key="2">
    <source>
        <dbReference type="Proteomes" id="UP000192591"/>
    </source>
</evidence>
<evidence type="ECO:0000313" key="1">
    <source>
        <dbReference type="EMBL" id="OQO92210.1"/>
    </source>
</evidence>
<dbReference type="Proteomes" id="UP000192591">
    <property type="component" value="Unassembled WGS sequence"/>
</dbReference>
<dbReference type="RefSeq" id="WP_081191316.1">
    <property type="nucleotide sequence ID" value="NZ_MWIH01000005.1"/>
</dbReference>
<keyword evidence="2" id="KW-1185">Reference proteome</keyword>
<sequence>MQTCDLESITLTRRATPARTKAVSLPEAAAWFAGERHSDRPESVSGVLVATATVLGDRLPFAKRQRLKRFVPALVGTADDGKDRMRSMLAMDWLVRVYTPAWLRLVPSLALAAASLTEHTPVRAIAEAADAIEAPLTAVHRVAWNAHLGRAAAPNAVRTDVASALARALSTHAGDAAVAATLGIAEPFLPVCGRLRLAAEQALLIAALTSGHATATVPEARIATLVAPTGDALEDAVVGLFGRLIDGSAPTVRGWLDADPVEAIRRLGPG</sequence>
<accession>A0A1V9A590</accession>
<comment type="caution">
    <text evidence="1">The sequence shown here is derived from an EMBL/GenBank/DDBJ whole genome shotgun (WGS) entry which is preliminary data.</text>
</comment>
<gene>
    <name evidence="1" type="ORF">B1813_08200</name>
</gene>
<dbReference type="AlphaFoldDB" id="A0A1V9A590"/>
<reference evidence="1 2" key="1">
    <citation type="submission" date="2017-02" db="EMBL/GenBank/DDBJ databases">
        <title>Draft genome of Saccharomonospora sp. 154.</title>
        <authorList>
            <person name="Alonso-Carmona G.S."/>
            <person name="De La Haba R."/>
            <person name="Vera-Gargallo B."/>
            <person name="Sandoval-Trujillo A.H."/>
            <person name="Ramirez-Duran N."/>
            <person name="Ventosa A."/>
        </authorList>
    </citation>
    <scope>NUCLEOTIDE SEQUENCE [LARGE SCALE GENOMIC DNA]</scope>
    <source>
        <strain evidence="1 2">LRS4.154</strain>
    </source>
</reference>
<dbReference type="EMBL" id="MWIH01000005">
    <property type="protein sequence ID" value="OQO92210.1"/>
    <property type="molecule type" value="Genomic_DNA"/>
</dbReference>